<proteinExistence type="predicted"/>
<gene>
    <name evidence="1" type="ORF">CIT31_16035</name>
</gene>
<protein>
    <submittedName>
        <fullName evidence="1">Uncharacterized protein</fullName>
    </submittedName>
</protein>
<reference evidence="1 2" key="1">
    <citation type="submission" date="2017-08" db="EMBL/GenBank/DDBJ databases">
        <title>Mesorhizobium wenxinae sp. nov., a novel rhizobial species isolated from root nodules of chickpea (Cicer arietinum L.).</title>
        <authorList>
            <person name="Zhang J."/>
        </authorList>
    </citation>
    <scope>NUCLEOTIDE SEQUENCE [LARGE SCALE GENOMIC DNA]</scope>
    <source>
        <strain evidence="2">WYCCWR 10019</strain>
    </source>
</reference>
<keyword evidence="2" id="KW-1185">Reference proteome</keyword>
<dbReference type="RefSeq" id="WP_095519429.1">
    <property type="nucleotide sequence ID" value="NZ_NPKH01000021.1"/>
</dbReference>
<dbReference type="EMBL" id="NPKH01000021">
    <property type="protein sequence ID" value="PAP94507.1"/>
    <property type="molecule type" value="Genomic_DNA"/>
</dbReference>
<evidence type="ECO:0000313" key="2">
    <source>
        <dbReference type="Proteomes" id="UP000215931"/>
    </source>
</evidence>
<organism evidence="1 2">
    <name type="scientific">Mesorhizobium wenxiniae</name>
    <dbReference type="NCBI Taxonomy" id="2014805"/>
    <lineage>
        <taxon>Bacteria</taxon>
        <taxon>Pseudomonadati</taxon>
        <taxon>Pseudomonadota</taxon>
        <taxon>Alphaproteobacteria</taxon>
        <taxon>Hyphomicrobiales</taxon>
        <taxon>Phyllobacteriaceae</taxon>
        <taxon>Mesorhizobium</taxon>
    </lineage>
</organism>
<dbReference type="AlphaFoldDB" id="A0A271KH99"/>
<dbReference type="Proteomes" id="UP000215931">
    <property type="component" value="Unassembled WGS sequence"/>
</dbReference>
<evidence type="ECO:0000313" key="1">
    <source>
        <dbReference type="EMBL" id="PAP94507.1"/>
    </source>
</evidence>
<accession>A0A271KH99</accession>
<sequence>MTAQIEIQPGQWVLAYVDQFCTAYIDDDMPRALERLTSGGSGWACLSPKRPWEQFMVSFVAKAMPKTWENEHGWRGRRSFIIAVADTQAEMLALRDELFSIGFVADKQIEEETARVMADFERATKADALAKIHAALPHMFPAVA</sequence>
<name>A0A271KH99_9HYPH</name>
<comment type="caution">
    <text evidence="1">The sequence shown here is derived from an EMBL/GenBank/DDBJ whole genome shotgun (WGS) entry which is preliminary data.</text>
</comment>